<dbReference type="Proteomes" id="UP000887458">
    <property type="component" value="Unassembled WGS sequence"/>
</dbReference>
<protein>
    <submittedName>
        <fullName evidence="1">Uncharacterized protein</fullName>
    </submittedName>
</protein>
<evidence type="ECO:0000313" key="1">
    <source>
        <dbReference type="EMBL" id="KAH9419108.1"/>
    </source>
</evidence>
<gene>
    <name evidence="1" type="ORF">DERP_005611</name>
</gene>
<keyword evidence="2" id="KW-1185">Reference proteome</keyword>
<accession>A0ABQ8J926</accession>
<comment type="caution">
    <text evidence="1">The sequence shown here is derived from an EMBL/GenBank/DDBJ whole genome shotgun (WGS) entry which is preliminary data.</text>
</comment>
<evidence type="ECO:0000313" key="2">
    <source>
        <dbReference type="Proteomes" id="UP000887458"/>
    </source>
</evidence>
<reference evidence="1 2" key="1">
    <citation type="journal article" date="2018" name="J. Allergy Clin. Immunol.">
        <title>High-quality assembly of Dermatophagoides pteronyssinus genome and transcriptome reveals a wide range of novel allergens.</title>
        <authorList>
            <person name="Liu X.Y."/>
            <person name="Yang K.Y."/>
            <person name="Wang M.Q."/>
            <person name="Kwok J.S."/>
            <person name="Zeng X."/>
            <person name="Yang Z."/>
            <person name="Xiao X.J."/>
            <person name="Lau C.P."/>
            <person name="Li Y."/>
            <person name="Huang Z.M."/>
            <person name="Ba J.G."/>
            <person name="Yim A.K."/>
            <person name="Ouyang C.Y."/>
            <person name="Ngai S.M."/>
            <person name="Chan T.F."/>
            <person name="Leung E.L."/>
            <person name="Liu L."/>
            <person name="Liu Z.G."/>
            <person name="Tsui S.K."/>
        </authorList>
    </citation>
    <scope>NUCLEOTIDE SEQUENCE [LARGE SCALE GENOMIC DNA]</scope>
    <source>
        <strain evidence="1">Derp</strain>
    </source>
</reference>
<name>A0ABQ8J926_DERPT</name>
<sequence length="93" mass="10382">MDSDDLCKGTCWLMHELILEGFIDDDDDDDDDVVDDDDSLIILLLGHTGVSIQLDKGGGGGGEIGKDHHFEMTTTKKNLVYPFLRRPKKSFKI</sequence>
<organism evidence="1 2">
    <name type="scientific">Dermatophagoides pteronyssinus</name>
    <name type="common">European house dust mite</name>
    <dbReference type="NCBI Taxonomy" id="6956"/>
    <lineage>
        <taxon>Eukaryota</taxon>
        <taxon>Metazoa</taxon>
        <taxon>Ecdysozoa</taxon>
        <taxon>Arthropoda</taxon>
        <taxon>Chelicerata</taxon>
        <taxon>Arachnida</taxon>
        <taxon>Acari</taxon>
        <taxon>Acariformes</taxon>
        <taxon>Sarcoptiformes</taxon>
        <taxon>Astigmata</taxon>
        <taxon>Psoroptidia</taxon>
        <taxon>Analgoidea</taxon>
        <taxon>Pyroglyphidae</taxon>
        <taxon>Dermatophagoidinae</taxon>
        <taxon>Dermatophagoides</taxon>
    </lineage>
</organism>
<reference evidence="1 2" key="2">
    <citation type="journal article" date="2022" name="Mol. Biol. Evol.">
        <title>Comparative Genomics Reveals Insights into the Divergent Evolution of Astigmatic Mites and Household Pest Adaptations.</title>
        <authorList>
            <person name="Xiong Q."/>
            <person name="Wan A.T."/>
            <person name="Liu X."/>
            <person name="Fung C.S."/>
            <person name="Xiao X."/>
            <person name="Malainual N."/>
            <person name="Hou J."/>
            <person name="Wang L."/>
            <person name="Wang M."/>
            <person name="Yang K.Y."/>
            <person name="Cui Y."/>
            <person name="Leung E.L."/>
            <person name="Nong W."/>
            <person name="Shin S.K."/>
            <person name="Au S.W."/>
            <person name="Jeong K.Y."/>
            <person name="Chew F.T."/>
            <person name="Hui J.H."/>
            <person name="Leung T.F."/>
            <person name="Tungtrongchitr A."/>
            <person name="Zhong N."/>
            <person name="Liu Z."/>
            <person name="Tsui S.K."/>
        </authorList>
    </citation>
    <scope>NUCLEOTIDE SEQUENCE [LARGE SCALE GENOMIC DNA]</scope>
    <source>
        <strain evidence="1">Derp</strain>
    </source>
</reference>
<proteinExistence type="predicted"/>
<dbReference type="EMBL" id="NJHN03000060">
    <property type="protein sequence ID" value="KAH9419108.1"/>
    <property type="molecule type" value="Genomic_DNA"/>
</dbReference>